<name>A0ABT6V860_9FLAO</name>
<evidence type="ECO:0008006" key="3">
    <source>
        <dbReference type="Google" id="ProtNLM"/>
    </source>
</evidence>
<accession>A0ABT6V860</accession>
<comment type="caution">
    <text evidence="1">The sequence shown here is derived from an EMBL/GenBank/DDBJ whole genome shotgun (WGS) entry which is preliminary data.</text>
</comment>
<keyword evidence="2" id="KW-1185">Reference proteome</keyword>
<dbReference type="EMBL" id="JASCRZ010000002">
    <property type="protein sequence ID" value="MDI5894400.1"/>
    <property type="molecule type" value="Genomic_DNA"/>
</dbReference>
<organism evidence="1 2">
    <name type="scientific">Flavobacterium algoritolerans</name>
    <dbReference type="NCBI Taxonomy" id="3041254"/>
    <lineage>
        <taxon>Bacteria</taxon>
        <taxon>Pseudomonadati</taxon>
        <taxon>Bacteroidota</taxon>
        <taxon>Flavobacteriia</taxon>
        <taxon>Flavobacteriales</taxon>
        <taxon>Flavobacteriaceae</taxon>
        <taxon>Flavobacterium</taxon>
    </lineage>
</organism>
<sequence length="335" mass="38076">MVFCCRITIESAADQSKKFFDAASSIEIEKTWRKFTNTAVLQLPKGVYYQVGNTMFPMKSIKSLFKTGDLIKIELGYNRELKTEFEGYIARIQPTIPVEFHCENEMYALKRKEVTVSIQNATVRQILQAAAPGYEIECADELYGDFSLYNTTPVKVFDELRKKAGLYTFFRGKRLICGLPYSDDKLPTVIPQFEFGRNIIDNSLEYIAPEDCKVKVYGTSIQNDGSVISFDIGDEGGDIERVKYEFQISKEELEKTCKKKYDNVKTKGGYAGTVTSFGFPVVEHGQTIRVFDPGIYEKRDSMHYVDQVKISVSVSGGYRRVSTVGKFVTEKKLLK</sequence>
<evidence type="ECO:0000313" key="2">
    <source>
        <dbReference type="Proteomes" id="UP001243403"/>
    </source>
</evidence>
<gene>
    <name evidence="1" type="ORF">QLS65_05820</name>
</gene>
<proteinExistence type="predicted"/>
<dbReference type="RefSeq" id="WP_282715891.1">
    <property type="nucleotide sequence ID" value="NZ_JASCRZ010000002.1"/>
</dbReference>
<evidence type="ECO:0000313" key="1">
    <source>
        <dbReference type="EMBL" id="MDI5894400.1"/>
    </source>
</evidence>
<protein>
    <recommendedName>
        <fullName evidence="3">Phage protein D</fullName>
    </recommendedName>
</protein>
<dbReference type="Proteomes" id="UP001243403">
    <property type="component" value="Unassembled WGS sequence"/>
</dbReference>
<reference evidence="1 2" key="1">
    <citation type="submission" date="2023-04" db="EMBL/GenBank/DDBJ databases">
        <title>Two novel species of Flavobacterium.</title>
        <authorList>
            <person name="Liu Q."/>
            <person name="Xin Y.-H."/>
        </authorList>
    </citation>
    <scope>NUCLEOTIDE SEQUENCE [LARGE SCALE GENOMIC DNA]</scope>
    <source>
        <strain evidence="1 2">LB1P51</strain>
    </source>
</reference>